<proteinExistence type="inferred from homology"/>
<accession>A0A168S0J8</accession>
<dbReference type="PRINTS" id="PR00792">
    <property type="entry name" value="PEPSIN"/>
</dbReference>
<evidence type="ECO:0000256" key="4">
    <source>
        <dbReference type="ARBA" id="ARBA00022670"/>
    </source>
</evidence>
<evidence type="ECO:0000256" key="5">
    <source>
        <dbReference type="ARBA" id="ARBA00022729"/>
    </source>
</evidence>
<evidence type="ECO:0000256" key="3">
    <source>
        <dbReference type="ARBA" id="ARBA00013205"/>
    </source>
</evidence>
<evidence type="ECO:0000256" key="10">
    <source>
        <dbReference type="PIRSR" id="PIRSR601461-1"/>
    </source>
</evidence>
<dbReference type="FunCoup" id="A0A168S0J8">
    <property type="interactions" value="64"/>
</dbReference>
<dbReference type="STRING" id="4829.A0A168S0J8"/>
<dbReference type="Gene3D" id="2.40.70.10">
    <property type="entry name" value="Acid Proteases"/>
    <property type="match status" value="3"/>
</dbReference>
<reference evidence="14" key="1">
    <citation type="submission" date="2016-04" db="EMBL/GenBank/DDBJ databases">
        <authorList>
            <person name="Evans L.H."/>
            <person name="Alamgir A."/>
            <person name="Owens N."/>
            <person name="Weber N.D."/>
            <person name="Virtaneva K."/>
            <person name="Barbian K."/>
            <person name="Babar A."/>
            <person name="Rosenke K."/>
        </authorList>
    </citation>
    <scope>NUCLEOTIDE SEQUENCE [LARGE SCALE GENOMIC DNA]</scope>
    <source>
        <strain evidence="14">CBS 101.48</strain>
    </source>
</reference>
<dbReference type="PANTHER" id="PTHR47966:SF1">
    <property type="entry name" value="ASPARTYL PROTEINASE"/>
    <property type="match status" value="1"/>
</dbReference>
<dbReference type="InterPro" id="IPR034164">
    <property type="entry name" value="Pepsin-like_dom"/>
</dbReference>
<dbReference type="OMA" id="EVFMGAY"/>
<keyword evidence="12" id="KW-0472">Membrane</keyword>
<feature type="active site" evidence="10">
    <location>
        <position position="108"/>
    </location>
</feature>
<evidence type="ECO:0000259" key="13">
    <source>
        <dbReference type="PROSITE" id="PS51767"/>
    </source>
</evidence>
<evidence type="ECO:0000313" key="15">
    <source>
        <dbReference type="Proteomes" id="UP000078561"/>
    </source>
</evidence>
<dbReference type="InterPro" id="IPR001461">
    <property type="entry name" value="Aspartic_peptidase_A1"/>
</dbReference>
<comment type="catalytic activity">
    <reaction evidence="1">
        <text>Hydrolysis of proteins with broad specificity similar to that of pepsin A, preferring hydrophobic residues at P1 and P1'. Clots milk and activates trypsinogen. Does not cleave 4-Gln-|-His-5, but does cleave 10-His-|-Leu-11 and 12-Val-|-Glu-13 in B chain of insulin.</text>
        <dbReference type="EC" id="3.4.23.21"/>
    </reaction>
</comment>
<dbReference type="EC" id="3.4.23.21" evidence="3"/>
<dbReference type="InParanoid" id="A0A168S0J8"/>
<dbReference type="Pfam" id="PF00026">
    <property type="entry name" value="Asp"/>
    <property type="match status" value="2"/>
</dbReference>
<dbReference type="PROSITE" id="PS51767">
    <property type="entry name" value="PEPTIDASE_A1"/>
    <property type="match status" value="1"/>
</dbReference>
<organism evidence="14">
    <name type="scientific">Absidia glauca</name>
    <name type="common">Pin mould</name>
    <dbReference type="NCBI Taxonomy" id="4829"/>
    <lineage>
        <taxon>Eukaryota</taxon>
        <taxon>Fungi</taxon>
        <taxon>Fungi incertae sedis</taxon>
        <taxon>Mucoromycota</taxon>
        <taxon>Mucoromycotina</taxon>
        <taxon>Mucoromycetes</taxon>
        <taxon>Mucorales</taxon>
        <taxon>Cunninghamellaceae</taxon>
        <taxon>Absidia</taxon>
    </lineage>
</organism>
<protein>
    <recommendedName>
        <fullName evidence="3">rhizopuspepsin</fullName>
        <ecNumber evidence="3">3.4.23.21</ecNumber>
    </recommendedName>
</protein>
<evidence type="ECO:0000256" key="11">
    <source>
        <dbReference type="RuleBase" id="RU000454"/>
    </source>
</evidence>
<dbReference type="SUPFAM" id="SSF50630">
    <property type="entry name" value="Acid proteases"/>
    <property type="match status" value="1"/>
</dbReference>
<keyword evidence="15" id="KW-1185">Reference proteome</keyword>
<keyword evidence="8" id="KW-0865">Zymogen</keyword>
<dbReference type="GO" id="GO:0004190">
    <property type="term" value="F:aspartic-type endopeptidase activity"/>
    <property type="evidence" value="ECO:0007669"/>
    <property type="project" value="UniProtKB-KW"/>
</dbReference>
<dbReference type="PANTHER" id="PTHR47966">
    <property type="entry name" value="BETA-SITE APP-CLEAVING ENZYME, ISOFORM A-RELATED"/>
    <property type="match status" value="1"/>
</dbReference>
<evidence type="ECO:0000256" key="7">
    <source>
        <dbReference type="ARBA" id="ARBA00022801"/>
    </source>
</evidence>
<dbReference type="InterPro" id="IPR033121">
    <property type="entry name" value="PEPTIDASE_A1"/>
</dbReference>
<dbReference type="AlphaFoldDB" id="A0A168S0J8"/>
<evidence type="ECO:0000256" key="6">
    <source>
        <dbReference type="ARBA" id="ARBA00022750"/>
    </source>
</evidence>
<keyword evidence="7 11" id="KW-0378">Hydrolase</keyword>
<dbReference type="PROSITE" id="PS00141">
    <property type="entry name" value="ASP_PROTEASE"/>
    <property type="match status" value="2"/>
</dbReference>
<evidence type="ECO:0000256" key="9">
    <source>
        <dbReference type="ARBA" id="ARBA00023157"/>
    </source>
</evidence>
<dbReference type="EMBL" id="LT554760">
    <property type="protein sequence ID" value="SAM07637.1"/>
    <property type="molecule type" value="Genomic_DNA"/>
</dbReference>
<dbReference type="GO" id="GO:0006508">
    <property type="term" value="P:proteolysis"/>
    <property type="evidence" value="ECO:0007669"/>
    <property type="project" value="UniProtKB-KW"/>
</dbReference>
<feature type="domain" description="Peptidase A1" evidence="13">
    <location>
        <begin position="90"/>
        <end position="382"/>
    </location>
</feature>
<keyword evidence="12" id="KW-0812">Transmembrane</keyword>
<dbReference type="CDD" id="cd05471">
    <property type="entry name" value="pepsin_like"/>
    <property type="match status" value="1"/>
</dbReference>
<keyword evidence="5" id="KW-0732">Signal</keyword>
<evidence type="ECO:0000256" key="2">
    <source>
        <dbReference type="ARBA" id="ARBA00007447"/>
    </source>
</evidence>
<feature type="active site" evidence="10">
    <location>
        <position position="299"/>
    </location>
</feature>
<name>A0A168S0J8_ABSGL</name>
<gene>
    <name evidence="14" type="primary">ABSGL_13280.1 scaffold 13659</name>
</gene>
<keyword evidence="12" id="KW-1133">Transmembrane helix</keyword>
<dbReference type="Proteomes" id="UP000078561">
    <property type="component" value="Unassembled WGS sequence"/>
</dbReference>
<keyword evidence="6 11" id="KW-0064">Aspartyl protease</keyword>
<evidence type="ECO:0000256" key="1">
    <source>
        <dbReference type="ARBA" id="ARBA00001130"/>
    </source>
</evidence>
<evidence type="ECO:0000256" key="8">
    <source>
        <dbReference type="ARBA" id="ARBA00023145"/>
    </source>
</evidence>
<evidence type="ECO:0000313" key="14">
    <source>
        <dbReference type="EMBL" id="SAM07637.1"/>
    </source>
</evidence>
<evidence type="ECO:0000256" key="12">
    <source>
        <dbReference type="SAM" id="Phobius"/>
    </source>
</evidence>
<keyword evidence="9" id="KW-1015">Disulfide bond</keyword>
<dbReference type="InterPro" id="IPR001969">
    <property type="entry name" value="Aspartic_peptidase_AS"/>
</dbReference>
<dbReference type="FunFam" id="2.40.70.10:FF:000115">
    <property type="entry name" value="Lysosomal aspartic protease"/>
    <property type="match status" value="1"/>
</dbReference>
<keyword evidence="4 11" id="KW-0645">Protease</keyword>
<sequence length="386" mass="41536">MKAQNRTPISIIIIIIMVKLMVVVIAAPTESTENIYTVPLQTNRHFRKNATHAVFKVRSKYTFFLDPLKTADSPLSKGSVEMTDENDVEYYGTVKVGTPGQALKLNFDTGSSDLWFASSFCLFCGSHTKYNPLASSTYSAAMTPWSVQYGDGSTAGGVTAKDSVDIGGILIRQQTIQLATHESFSFRQGVTDGLLGLGFSSLASVRGTLTPADNMIRHNLIKDPIFSVYLGKQKLGGGGVFMFGNSNPAHFSGSLTPVAVDSSKGFWSVKVASLSTAGDKTVPSKTDNALYGSFEAIVDTGTTLLILQKKTSPTNSGFDSLVFSLGGSLFQIPGDDLVYVREGAHCIAGFATGDFPFSILGDVFIRNNYVVFDMKVPQIQLAPVRH</sequence>
<comment type="similarity">
    <text evidence="2 11">Belongs to the peptidase A1 family.</text>
</comment>
<dbReference type="InterPro" id="IPR021109">
    <property type="entry name" value="Peptidase_aspartic_dom_sf"/>
</dbReference>
<feature type="transmembrane region" description="Helical" evidence="12">
    <location>
        <begin position="7"/>
        <end position="27"/>
    </location>
</feature>
<dbReference type="OrthoDB" id="2747330at2759"/>